<evidence type="ECO:0000256" key="1">
    <source>
        <dbReference type="SAM" id="Phobius"/>
    </source>
</evidence>
<feature type="domain" description="Prepilin type IV endopeptidase peptidase" evidence="2">
    <location>
        <begin position="32"/>
        <end position="139"/>
    </location>
</feature>
<accession>A0A3E4QU80</accession>
<evidence type="ECO:0000313" key="3">
    <source>
        <dbReference type="EMBL" id="RGL10740.1"/>
    </source>
</evidence>
<evidence type="ECO:0000313" key="4">
    <source>
        <dbReference type="Proteomes" id="UP000260943"/>
    </source>
</evidence>
<feature type="transmembrane region" description="Helical" evidence="1">
    <location>
        <begin position="20"/>
        <end position="43"/>
    </location>
</feature>
<reference evidence="3 4" key="1">
    <citation type="submission" date="2018-08" db="EMBL/GenBank/DDBJ databases">
        <title>A genome reference for cultivated species of the human gut microbiota.</title>
        <authorList>
            <person name="Zou Y."/>
            <person name="Xue W."/>
            <person name="Luo G."/>
        </authorList>
    </citation>
    <scope>NUCLEOTIDE SEQUENCE [LARGE SCALE GENOMIC DNA]</scope>
    <source>
        <strain evidence="3 4">TF08-14</strain>
    </source>
</reference>
<comment type="caution">
    <text evidence="3">The sequence shown here is derived from an EMBL/GenBank/DDBJ whole genome shotgun (WGS) entry which is preliminary data.</text>
</comment>
<proteinExistence type="predicted"/>
<dbReference type="AlphaFoldDB" id="A0A3E4QU80"/>
<keyword evidence="1" id="KW-0472">Membrane</keyword>
<name>A0A3E4QU80_9ACTN</name>
<dbReference type="Pfam" id="PF01478">
    <property type="entry name" value="Peptidase_A24"/>
    <property type="match status" value="1"/>
</dbReference>
<dbReference type="InterPro" id="IPR000045">
    <property type="entry name" value="Prepilin_IV_endopep_pep"/>
</dbReference>
<gene>
    <name evidence="3" type="ORF">DXC81_04545</name>
</gene>
<dbReference type="GO" id="GO:0016020">
    <property type="term" value="C:membrane"/>
    <property type="evidence" value="ECO:0007669"/>
    <property type="project" value="InterPro"/>
</dbReference>
<feature type="transmembrane region" description="Helical" evidence="1">
    <location>
        <begin position="116"/>
        <end position="143"/>
    </location>
</feature>
<dbReference type="Proteomes" id="UP000260943">
    <property type="component" value="Unassembled WGS sequence"/>
</dbReference>
<feature type="transmembrane region" description="Helical" evidence="1">
    <location>
        <begin position="149"/>
        <end position="168"/>
    </location>
</feature>
<keyword evidence="1" id="KW-1133">Transmembrane helix</keyword>
<dbReference type="EMBL" id="QSRJ01000004">
    <property type="protein sequence ID" value="RGL10740.1"/>
    <property type="molecule type" value="Genomic_DNA"/>
</dbReference>
<dbReference type="Gene3D" id="1.20.120.1220">
    <property type="match status" value="1"/>
</dbReference>
<sequence>MGNDTFTFYMPMARGGVMEGVRGIVVFALVGVFAASMIAAAAIDVRSRRFPNILAAFMSLVAVGLAWSLYSAPVFFTHVCCSIAFLCVLVGFELVWRRASGRSGLGMGDVKALAILALLSPLAAFAAFCISMLLLSIICLVRRLESLPLLPLLLPAFAFLVVICPSVWSRLDGSMVF</sequence>
<feature type="transmembrane region" description="Helical" evidence="1">
    <location>
        <begin position="50"/>
        <end position="69"/>
    </location>
</feature>
<protein>
    <recommendedName>
        <fullName evidence="2">Prepilin type IV endopeptidase peptidase domain-containing protein</fullName>
    </recommendedName>
</protein>
<keyword evidence="1" id="KW-0812">Transmembrane</keyword>
<organism evidence="3 4">
    <name type="scientific">Collinsella tanakaei</name>
    <dbReference type="NCBI Taxonomy" id="626935"/>
    <lineage>
        <taxon>Bacteria</taxon>
        <taxon>Bacillati</taxon>
        <taxon>Actinomycetota</taxon>
        <taxon>Coriobacteriia</taxon>
        <taxon>Coriobacteriales</taxon>
        <taxon>Coriobacteriaceae</taxon>
        <taxon>Collinsella</taxon>
    </lineage>
</organism>
<evidence type="ECO:0000259" key="2">
    <source>
        <dbReference type="Pfam" id="PF01478"/>
    </source>
</evidence>
<dbReference type="GO" id="GO:0004190">
    <property type="term" value="F:aspartic-type endopeptidase activity"/>
    <property type="evidence" value="ECO:0007669"/>
    <property type="project" value="InterPro"/>
</dbReference>
<feature type="transmembrane region" description="Helical" evidence="1">
    <location>
        <begin position="75"/>
        <end position="96"/>
    </location>
</feature>